<evidence type="ECO:0000313" key="1">
    <source>
        <dbReference type="EMBL" id="UJG40889.1"/>
    </source>
</evidence>
<reference evidence="1" key="1">
    <citation type="journal article" date="2022" name="Nat. Microbiol.">
        <title>Unique mobile elements and scalable gene flow at the prokaryote-eukaryote boundary revealed by circularized Asgard archaea genomes.</title>
        <authorList>
            <person name="Wu F."/>
            <person name="Speth D.R."/>
            <person name="Philosof A."/>
            <person name="Cremiere A."/>
            <person name="Narayanan A."/>
            <person name="Barco R.A."/>
            <person name="Connon S.A."/>
            <person name="Amend J.P."/>
            <person name="Antoshechkin I.A."/>
            <person name="Orphan V.J."/>
        </authorList>
    </citation>
    <scope>NUCLEOTIDE SEQUENCE</scope>
    <source>
        <strain evidence="1">PM71</strain>
    </source>
</reference>
<accession>A0A9Y1FLJ5</accession>
<protein>
    <submittedName>
        <fullName evidence="1">MBL fold metallo-hydrolase</fullName>
    </submittedName>
</protein>
<dbReference type="SUPFAM" id="SSF56281">
    <property type="entry name" value="Metallo-hydrolase/oxidoreductase"/>
    <property type="match status" value="1"/>
</dbReference>
<dbReference type="Pfam" id="PF13483">
    <property type="entry name" value="Lactamase_B_3"/>
    <property type="match status" value="1"/>
</dbReference>
<sequence>MIKMNIEGIDFHWLGHDSFLIQAKGKNIYIDPYKLTKKDLPEADIIITTHDHFDHCNPEAIEQICGEKTILVGPKVTIDKLNDISKKKKVIELNPYDEKEIDGIKISAIPAYNTHRFRDPETKTPFHPKESGHIGPIIDVDGVKIYHAGDTDKIPEMEDLKPHIALIPVSGTYVMDVPEAVEAAKVISAKITIPMHVGRGIGELSYREEFKEKLENMEVILLDLEES</sequence>
<proteinExistence type="predicted"/>
<dbReference type="InterPro" id="IPR036866">
    <property type="entry name" value="RibonucZ/Hydroxyglut_hydro"/>
</dbReference>
<dbReference type="InterPro" id="IPR050114">
    <property type="entry name" value="UPF0173_UPF0282_UlaG_hydrolase"/>
</dbReference>
<dbReference type="EMBL" id="CP084166">
    <property type="protein sequence ID" value="UJG40889.1"/>
    <property type="molecule type" value="Genomic_DNA"/>
</dbReference>
<dbReference type="AlphaFoldDB" id="A0A9Y1FLJ5"/>
<dbReference type="PANTHER" id="PTHR43546">
    <property type="entry name" value="UPF0173 METAL-DEPENDENT HYDROLASE MJ1163-RELATED"/>
    <property type="match status" value="1"/>
</dbReference>
<gene>
    <name evidence="1" type="ORF">K9W45_00175</name>
</gene>
<dbReference type="PANTHER" id="PTHR43546:SF8">
    <property type="entry name" value="METALLO-BETA-LACTAMASE DOMAIN-CONTAINING PROTEIN"/>
    <property type="match status" value="1"/>
</dbReference>
<organism evidence="1">
    <name type="scientific">Candidatus Heimdallarchaeum aukensis</name>
    <dbReference type="NCBI Taxonomy" id="2876573"/>
    <lineage>
        <taxon>Archaea</taxon>
        <taxon>Promethearchaeati</taxon>
        <taxon>Candidatus Heimdallarchaeota</taxon>
        <taxon>Candidatus Heimdallarchaeia (ex Rinke et al. 2021) (nom. nud.)</taxon>
        <taxon>Candidatus Heimdallarchaeales</taxon>
        <taxon>Candidatus Heimdallarchaeaceae</taxon>
        <taxon>Candidatus Heimdallarchaeum</taxon>
    </lineage>
</organism>
<name>A0A9Y1FLJ5_9ARCH</name>
<dbReference type="Gene3D" id="3.60.15.10">
    <property type="entry name" value="Ribonuclease Z/Hydroxyacylglutathione hydrolase-like"/>
    <property type="match status" value="1"/>
</dbReference>
<dbReference type="Proteomes" id="UP001201020">
    <property type="component" value="Chromosome"/>
</dbReference>